<sequence>MTQDSRPSVSGVAFSRVGGREAAGFCPLGHERPADPIRWSDAAIRPREDWRAIGSLIVAQLGSDGLQALLDELDGGILVCQADGTLLLANDAARRQLHRGAALHLLADGRLLPGHDDLRESWLQALAAAQAGRRRQLLQLRERDGRPLMASAIGLPSVPAVLLLLGRRQSDPALAVQMIGGLYGLTAAEQQVLDGLLGGRRIEALAVERGVKVSTLRTQVASLRAKMGASRIEDLLRIVGELPPIMGVLRSPPLHAGGTLPQRSLSGGALLCGGGGMGSATLPMAPRGDLHD</sequence>
<dbReference type="EMBL" id="JBBUTF010000014">
    <property type="protein sequence ID" value="MEK8027391.1"/>
    <property type="molecule type" value="Genomic_DNA"/>
</dbReference>
<organism evidence="2 3">
    <name type="scientific">Pseudaquabacterium rugosum</name>
    <dbReference type="NCBI Taxonomy" id="2984194"/>
    <lineage>
        <taxon>Bacteria</taxon>
        <taxon>Pseudomonadati</taxon>
        <taxon>Pseudomonadota</taxon>
        <taxon>Betaproteobacteria</taxon>
        <taxon>Burkholderiales</taxon>
        <taxon>Sphaerotilaceae</taxon>
        <taxon>Pseudaquabacterium</taxon>
    </lineage>
</organism>
<dbReference type="Proteomes" id="UP001368500">
    <property type="component" value="Unassembled WGS sequence"/>
</dbReference>
<evidence type="ECO:0000313" key="2">
    <source>
        <dbReference type="EMBL" id="MEK8027391.1"/>
    </source>
</evidence>
<reference evidence="2 3" key="1">
    <citation type="submission" date="2024-04" db="EMBL/GenBank/DDBJ databases">
        <title>Novel species of the genus Ideonella isolated from streams.</title>
        <authorList>
            <person name="Lu H."/>
        </authorList>
    </citation>
    <scope>NUCLEOTIDE SEQUENCE [LARGE SCALE GENOMIC DNA]</scope>
    <source>
        <strain evidence="2 3">BYS139W</strain>
    </source>
</reference>
<dbReference type="InterPro" id="IPR036388">
    <property type="entry name" value="WH-like_DNA-bd_sf"/>
</dbReference>
<comment type="caution">
    <text evidence="2">The sequence shown here is derived from an EMBL/GenBank/DDBJ whole genome shotgun (WGS) entry which is preliminary data.</text>
</comment>
<dbReference type="RefSeq" id="WP_341375173.1">
    <property type="nucleotide sequence ID" value="NZ_JBBUTF010000014.1"/>
</dbReference>
<name>A0ABU9BCJ1_9BURK</name>
<protein>
    <recommendedName>
        <fullName evidence="1">HTH luxR-type domain-containing protein</fullName>
    </recommendedName>
</protein>
<evidence type="ECO:0000313" key="3">
    <source>
        <dbReference type="Proteomes" id="UP001368500"/>
    </source>
</evidence>
<feature type="domain" description="HTH luxR-type" evidence="1">
    <location>
        <begin position="182"/>
        <end position="239"/>
    </location>
</feature>
<dbReference type="Gene3D" id="1.10.10.10">
    <property type="entry name" value="Winged helix-like DNA-binding domain superfamily/Winged helix DNA-binding domain"/>
    <property type="match status" value="1"/>
</dbReference>
<dbReference type="InterPro" id="IPR016032">
    <property type="entry name" value="Sig_transdc_resp-reg_C-effctor"/>
</dbReference>
<proteinExistence type="predicted"/>
<keyword evidence="3" id="KW-1185">Reference proteome</keyword>
<gene>
    <name evidence="2" type="ORF">AACH11_15610</name>
</gene>
<accession>A0ABU9BCJ1</accession>
<dbReference type="SUPFAM" id="SSF55785">
    <property type="entry name" value="PYP-like sensor domain (PAS domain)"/>
    <property type="match status" value="1"/>
</dbReference>
<evidence type="ECO:0000259" key="1">
    <source>
        <dbReference type="SMART" id="SM00421"/>
    </source>
</evidence>
<dbReference type="SUPFAM" id="SSF46894">
    <property type="entry name" value="C-terminal effector domain of the bipartite response regulators"/>
    <property type="match status" value="1"/>
</dbReference>
<dbReference type="SMART" id="SM00421">
    <property type="entry name" value="HTH_LUXR"/>
    <property type="match status" value="1"/>
</dbReference>
<dbReference type="InterPro" id="IPR035965">
    <property type="entry name" value="PAS-like_dom_sf"/>
</dbReference>
<dbReference type="InterPro" id="IPR000792">
    <property type="entry name" value="Tscrpt_reg_LuxR_C"/>
</dbReference>